<proteinExistence type="predicted"/>
<accession>A0A6C0CRV3</accession>
<dbReference type="EMBL" id="MN739479">
    <property type="protein sequence ID" value="QHT07023.1"/>
    <property type="molecule type" value="Genomic_DNA"/>
</dbReference>
<dbReference type="AlphaFoldDB" id="A0A6C0CRV3"/>
<sequence>MPLYVRKLPCANGLMIDEKQIPKNMAMYNPSKAGPYIYIRQTEYMMSGEENSMLIHDERTGKVTHIDTPWNLMPKTVNLFRGIEDLRLCEFEGRIWFGGTATHISDNMDNELVIGYFNKEMTKVEKVQMVDIGVRPVKNVIPFVYQNRLILLDIYLRKIYELKTNEDTKEWYVETFQTLTPASGVSREKYRGSTAPIHLHGSIYGCVVHDIIFNDNKRLVTRLSYLHNWLEFDIETGLITFISTSFWAAHWGIEYISGIDRNKEGQIELFIGIQDKLPMKCVTTLSDLRIGK</sequence>
<evidence type="ECO:0000313" key="1">
    <source>
        <dbReference type="EMBL" id="QHT07023.1"/>
    </source>
</evidence>
<organism evidence="1">
    <name type="scientific">viral metagenome</name>
    <dbReference type="NCBI Taxonomy" id="1070528"/>
    <lineage>
        <taxon>unclassified sequences</taxon>
        <taxon>metagenomes</taxon>
        <taxon>organismal metagenomes</taxon>
    </lineage>
</organism>
<name>A0A6C0CRV3_9ZZZZ</name>
<protein>
    <submittedName>
        <fullName evidence="1">Uncharacterized protein</fullName>
    </submittedName>
</protein>
<reference evidence="1" key="1">
    <citation type="journal article" date="2020" name="Nature">
        <title>Giant virus diversity and host interactions through global metagenomics.</title>
        <authorList>
            <person name="Schulz F."/>
            <person name="Roux S."/>
            <person name="Paez-Espino D."/>
            <person name="Jungbluth S."/>
            <person name="Walsh D.A."/>
            <person name="Denef V.J."/>
            <person name="McMahon K.D."/>
            <person name="Konstantinidis K.T."/>
            <person name="Eloe-Fadrosh E.A."/>
            <person name="Kyrpides N.C."/>
            <person name="Woyke T."/>
        </authorList>
    </citation>
    <scope>NUCLEOTIDE SEQUENCE</scope>
    <source>
        <strain evidence="1">GVMAG-M-3300021962-46</strain>
    </source>
</reference>